<dbReference type="KEGG" id="bfn:OI25_7813"/>
<feature type="transmembrane region" description="Helical" evidence="1">
    <location>
        <begin position="160"/>
        <end position="178"/>
    </location>
</feature>
<evidence type="ECO:0000256" key="1">
    <source>
        <dbReference type="SAM" id="Phobius"/>
    </source>
</evidence>
<evidence type="ECO:0000313" key="2">
    <source>
        <dbReference type="EMBL" id="AJZ56364.1"/>
    </source>
</evidence>
<name>A0AAW3V2Z8_9BURK</name>
<feature type="transmembrane region" description="Helical" evidence="1">
    <location>
        <begin position="184"/>
        <end position="205"/>
    </location>
</feature>
<dbReference type="RefSeq" id="WP_028197061.1">
    <property type="nucleotide sequence ID" value="NZ_CADFGE010000013.1"/>
</dbReference>
<dbReference type="EMBL" id="CP010024">
    <property type="protein sequence ID" value="AJZ56364.1"/>
    <property type="molecule type" value="Genomic_DNA"/>
</dbReference>
<sequence>MNTDELIDALVGDLKPVRPLRPPAWRLIGWLAVSVPVTALIVVAMRLRPDIGAKLADPVFLTQELASLATALVAGWAALVTCVPGEPRWKLWAPVAPLALWIATLGRQCWDEWVRLGVSGMEFHSDLMCLPAIAMTGAVPALAIVFAIRRGARLRARYAVLWGSLAAAALANVGLRLFHREDAALMVIVWQFGSVLLFTAVLTLCRRYLVPAWTLRSLH</sequence>
<feature type="transmembrane region" description="Helical" evidence="1">
    <location>
        <begin position="24"/>
        <end position="45"/>
    </location>
</feature>
<dbReference type="AlphaFoldDB" id="A0AAW3V2Z8"/>
<geneLocation type="plasmid" evidence="2 4">
    <name>pBIL</name>
</geneLocation>
<feature type="transmembrane region" description="Helical" evidence="1">
    <location>
        <begin position="65"/>
        <end position="84"/>
    </location>
</feature>
<proteinExistence type="predicted"/>
<protein>
    <recommendedName>
        <fullName evidence="6">DUF1109 domain-containing protein</fullName>
    </recommendedName>
</protein>
<evidence type="ECO:0008006" key="6">
    <source>
        <dbReference type="Google" id="ProtNLM"/>
    </source>
</evidence>
<dbReference type="EMBL" id="JACIIK010000011">
    <property type="protein sequence ID" value="MBB6204938.1"/>
    <property type="molecule type" value="Genomic_DNA"/>
</dbReference>
<keyword evidence="1" id="KW-0472">Membrane</keyword>
<organism evidence="3 5">
    <name type="scientific">Paraburkholderia fungorum</name>
    <dbReference type="NCBI Taxonomy" id="134537"/>
    <lineage>
        <taxon>Bacteria</taxon>
        <taxon>Pseudomonadati</taxon>
        <taxon>Pseudomonadota</taxon>
        <taxon>Betaproteobacteria</taxon>
        <taxon>Burkholderiales</taxon>
        <taxon>Burkholderiaceae</taxon>
        <taxon>Paraburkholderia</taxon>
    </lineage>
</organism>
<dbReference type="Proteomes" id="UP000032614">
    <property type="component" value="Plasmid pBIL"/>
</dbReference>
<dbReference type="InterPro" id="IPR009495">
    <property type="entry name" value="NrsF"/>
</dbReference>
<reference evidence="2 4" key="1">
    <citation type="journal article" date="2015" name="Genome Announc.">
        <title>Complete genome sequences for 59 burkholderia isolates, both pathogenic and near neighbor.</title>
        <authorList>
            <person name="Johnson S.L."/>
            <person name="Bishop-Lilly K.A."/>
            <person name="Ladner J.T."/>
            <person name="Daligault H.E."/>
            <person name="Davenport K.W."/>
            <person name="Jaissle J."/>
            <person name="Frey K.G."/>
            <person name="Koroleva G.I."/>
            <person name="Bruce D.C."/>
            <person name="Coyne S.R."/>
            <person name="Broomall S.M."/>
            <person name="Li P.E."/>
            <person name="Teshima H."/>
            <person name="Gibbons H.S."/>
            <person name="Palacios G.F."/>
            <person name="Rosenzweig C.N."/>
            <person name="Redden C.L."/>
            <person name="Xu Y."/>
            <person name="Minogue T.D."/>
            <person name="Chain P.S."/>
        </authorList>
    </citation>
    <scope>NUCLEOTIDE SEQUENCE [LARGE SCALE GENOMIC DNA]</scope>
    <source>
        <strain evidence="2 4">ATCC BAA-463</strain>
        <plasmid evidence="2 4">pBIL</plasmid>
    </source>
</reference>
<keyword evidence="1" id="KW-0812">Transmembrane</keyword>
<dbReference type="GeneID" id="66513097"/>
<keyword evidence="2" id="KW-0614">Plasmid</keyword>
<gene>
    <name evidence="3" type="ORF">GGD69_005832</name>
    <name evidence="2" type="ORF">OI25_7813</name>
</gene>
<feature type="transmembrane region" description="Helical" evidence="1">
    <location>
        <begin position="130"/>
        <end position="148"/>
    </location>
</feature>
<dbReference type="Proteomes" id="UP000518681">
    <property type="component" value="Unassembled WGS sequence"/>
</dbReference>
<keyword evidence="1" id="KW-1133">Transmembrane helix</keyword>
<dbReference type="Pfam" id="PF06532">
    <property type="entry name" value="NrsF"/>
    <property type="match status" value="1"/>
</dbReference>
<evidence type="ECO:0000313" key="4">
    <source>
        <dbReference type="Proteomes" id="UP000032614"/>
    </source>
</evidence>
<reference evidence="3 5" key="2">
    <citation type="submission" date="2020-08" db="EMBL/GenBank/DDBJ databases">
        <title>Genomic Encyclopedia of Type Strains, Phase IV (KMG-V): Genome sequencing to study the core and pangenomes of soil and plant-associated prokaryotes.</title>
        <authorList>
            <person name="Whitman W."/>
        </authorList>
    </citation>
    <scope>NUCLEOTIDE SEQUENCE [LARGE SCALE GENOMIC DNA]</scope>
    <source>
        <strain evidence="3 5">SEMIA 4013</strain>
    </source>
</reference>
<accession>A0AAW3V2Z8</accession>
<evidence type="ECO:0000313" key="5">
    <source>
        <dbReference type="Proteomes" id="UP000518681"/>
    </source>
</evidence>
<evidence type="ECO:0000313" key="3">
    <source>
        <dbReference type="EMBL" id="MBB6204938.1"/>
    </source>
</evidence>